<dbReference type="EC" id="2.1.1.-" evidence="2"/>
<comment type="caution">
    <text evidence="2">The sequence shown here is derived from an EMBL/GenBank/DDBJ whole genome shotgun (WGS) entry which is preliminary data.</text>
</comment>
<proteinExistence type="predicted"/>
<dbReference type="Pfam" id="PF05050">
    <property type="entry name" value="Methyltransf_21"/>
    <property type="match status" value="1"/>
</dbReference>
<dbReference type="Gene3D" id="3.40.50.150">
    <property type="entry name" value="Vaccinia Virus protein VP39"/>
    <property type="match status" value="1"/>
</dbReference>
<organism evidence="2 3">
    <name type="scientific">Rubripirellula obstinata</name>
    <dbReference type="NCBI Taxonomy" id="406547"/>
    <lineage>
        <taxon>Bacteria</taxon>
        <taxon>Pseudomonadati</taxon>
        <taxon>Planctomycetota</taxon>
        <taxon>Planctomycetia</taxon>
        <taxon>Pirellulales</taxon>
        <taxon>Pirellulaceae</taxon>
        <taxon>Rubripirellula</taxon>
    </lineage>
</organism>
<protein>
    <submittedName>
        <fullName evidence="2">2-O-methyltransferase NoeI</fullName>
        <ecNumber evidence="2">2.1.1.-</ecNumber>
    </submittedName>
</protein>
<dbReference type="GO" id="GO:0008171">
    <property type="term" value="F:O-methyltransferase activity"/>
    <property type="evidence" value="ECO:0007669"/>
    <property type="project" value="TreeGrafter"/>
</dbReference>
<dbReference type="OrthoDB" id="9801609at2"/>
<dbReference type="RefSeq" id="WP_068264873.1">
    <property type="nucleotide sequence ID" value="NZ_LWSK01000071.1"/>
</dbReference>
<keyword evidence="2" id="KW-0489">Methyltransferase</keyword>
<evidence type="ECO:0000259" key="1">
    <source>
        <dbReference type="Pfam" id="PF05050"/>
    </source>
</evidence>
<dbReference type="AlphaFoldDB" id="A0A5B1CIJ3"/>
<sequence>MIIDMRKELRRFGIKPDHVLHVGAHEGQEDGTYRKMNATPIYVEANPEVFARLRENLPERECHLVAISDHEGTAELHVTSMDQSSSLLSLAKHSEIYPDIVETKTVQVRCTTIDKLLEGRTESFDVLSLDIQGAELMALKGAANLLSQVSCIMTEVNRDELYAGCARMEEIDEFLAQHDFKRVREAFPYHESWGDALYVKNHIEELKGWPQRLLQIFQPTAAKAKAA</sequence>
<dbReference type="NCBIfam" id="TIGR01444">
    <property type="entry name" value="fkbM_fam"/>
    <property type="match status" value="1"/>
</dbReference>
<evidence type="ECO:0000313" key="2">
    <source>
        <dbReference type="EMBL" id="KAA1260987.1"/>
    </source>
</evidence>
<dbReference type="GO" id="GO:0032259">
    <property type="term" value="P:methylation"/>
    <property type="evidence" value="ECO:0007669"/>
    <property type="project" value="UniProtKB-KW"/>
</dbReference>
<dbReference type="InterPro" id="IPR053188">
    <property type="entry name" value="FkbM_Methyltransferase"/>
</dbReference>
<dbReference type="PANTHER" id="PTHR36973">
    <property type="entry name" value="SLL1456 PROTEIN-RELATED"/>
    <property type="match status" value="1"/>
</dbReference>
<dbReference type="EMBL" id="VRLW01000001">
    <property type="protein sequence ID" value="KAA1260987.1"/>
    <property type="molecule type" value="Genomic_DNA"/>
</dbReference>
<feature type="domain" description="Methyltransferase FkbM" evidence="1">
    <location>
        <begin position="21"/>
        <end position="181"/>
    </location>
</feature>
<dbReference type="PANTHER" id="PTHR36973:SF4">
    <property type="entry name" value="NODULATION PROTEIN"/>
    <property type="match status" value="1"/>
</dbReference>
<dbReference type="SUPFAM" id="SSF53335">
    <property type="entry name" value="S-adenosyl-L-methionine-dependent methyltransferases"/>
    <property type="match status" value="1"/>
</dbReference>
<keyword evidence="2" id="KW-0808">Transferase</keyword>
<reference evidence="2 3" key="1">
    <citation type="submission" date="2019-08" db="EMBL/GenBank/DDBJ databases">
        <title>Deep-cultivation of Planctomycetes and their phenomic and genomic characterization uncovers novel biology.</title>
        <authorList>
            <person name="Wiegand S."/>
            <person name="Jogler M."/>
            <person name="Boedeker C."/>
            <person name="Pinto D."/>
            <person name="Vollmers J."/>
            <person name="Rivas-Marin E."/>
            <person name="Kohn T."/>
            <person name="Peeters S.H."/>
            <person name="Heuer A."/>
            <person name="Rast P."/>
            <person name="Oberbeckmann S."/>
            <person name="Bunk B."/>
            <person name="Jeske O."/>
            <person name="Meyerdierks A."/>
            <person name="Storesund J.E."/>
            <person name="Kallscheuer N."/>
            <person name="Luecker S."/>
            <person name="Lage O.M."/>
            <person name="Pohl T."/>
            <person name="Merkel B.J."/>
            <person name="Hornburger P."/>
            <person name="Mueller R.-W."/>
            <person name="Bruemmer F."/>
            <person name="Labrenz M."/>
            <person name="Spormann A.M."/>
            <person name="Op Den Camp H."/>
            <person name="Overmann J."/>
            <person name="Amann R."/>
            <person name="Jetten M.S.M."/>
            <person name="Mascher T."/>
            <person name="Medema M.H."/>
            <person name="Devos D.P."/>
            <person name="Kaster A.-K."/>
            <person name="Ovreas L."/>
            <person name="Rohde M."/>
            <person name="Galperin M.Y."/>
            <person name="Jogler C."/>
        </authorList>
    </citation>
    <scope>NUCLEOTIDE SEQUENCE [LARGE SCALE GENOMIC DNA]</scope>
    <source>
        <strain evidence="2 3">LF1</strain>
    </source>
</reference>
<dbReference type="Proteomes" id="UP000322699">
    <property type="component" value="Unassembled WGS sequence"/>
</dbReference>
<keyword evidence="3" id="KW-1185">Reference proteome</keyword>
<dbReference type="InterPro" id="IPR006342">
    <property type="entry name" value="FkbM_mtfrase"/>
</dbReference>
<name>A0A5B1CIJ3_9BACT</name>
<evidence type="ECO:0000313" key="3">
    <source>
        <dbReference type="Proteomes" id="UP000322699"/>
    </source>
</evidence>
<dbReference type="InterPro" id="IPR029063">
    <property type="entry name" value="SAM-dependent_MTases_sf"/>
</dbReference>
<accession>A0A5B1CIJ3</accession>
<gene>
    <name evidence="2" type="primary">noeI</name>
    <name evidence="2" type="ORF">LF1_35290</name>
</gene>